<name>A0A931I250_9HYPH</name>
<feature type="domain" description="Endonuclease/exonuclease/phosphatase" evidence="1">
    <location>
        <begin position="8"/>
        <end position="219"/>
    </location>
</feature>
<organism evidence="2 3">
    <name type="scientific">Methylobrevis albus</name>
    <dbReference type="NCBI Taxonomy" id="2793297"/>
    <lineage>
        <taxon>Bacteria</taxon>
        <taxon>Pseudomonadati</taxon>
        <taxon>Pseudomonadota</taxon>
        <taxon>Alphaproteobacteria</taxon>
        <taxon>Hyphomicrobiales</taxon>
        <taxon>Pleomorphomonadaceae</taxon>
        <taxon>Methylobrevis</taxon>
    </lineage>
</organism>
<dbReference type="EMBL" id="JADZLT010000046">
    <property type="protein sequence ID" value="MBH0237531.1"/>
    <property type="molecule type" value="Genomic_DNA"/>
</dbReference>
<sequence length="250" mass="27313">MNSFVRVMSWNIHGGIGRDGRYDLGRTIARIKAFDPDIAAFQEVDTRGRAGGPSDFDLLAKAAGGHQVEARTITAPDGHYGHMLVSRWPIERTTLHDLSFGAREPRFAIEAVVAHPRAPIHVVAVHLGLGWWERRRQARKLAAVAKRWPELTLMLGDFNDWTPLGLVRQRLAAAFPDRSRSVTFPACWPLLRLDRIYARPPGALHAAWADHGAATASDHLPVLAAIDTDALPARALAVTAAAGTADPDGR</sequence>
<dbReference type="InterPro" id="IPR036691">
    <property type="entry name" value="Endo/exonu/phosph_ase_sf"/>
</dbReference>
<keyword evidence="3" id="KW-1185">Reference proteome</keyword>
<dbReference type="InterPro" id="IPR005135">
    <property type="entry name" value="Endo/exonuclease/phosphatase"/>
</dbReference>
<keyword evidence="2" id="KW-0378">Hydrolase</keyword>
<dbReference type="GO" id="GO:0016020">
    <property type="term" value="C:membrane"/>
    <property type="evidence" value="ECO:0007669"/>
    <property type="project" value="GOC"/>
</dbReference>
<reference evidence="2" key="1">
    <citation type="submission" date="2020-12" db="EMBL/GenBank/DDBJ databases">
        <title>Methylobrevis albus sp. nov., isolated from fresh water lack sediment.</title>
        <authorList>
            <person name="Zou Q."/>
        </authorList>
    </citation>
    <scope>NUCLEOTIDE SEQUENCE</scope>
    <source>
        <strain evidence="2">L22</strain>
    </source>
</reference>
<keyword evidence="2" id="KW-0255">Endonuclease</keyword>
<dbReference type="Proteomes" id="UP000631694">
    <property type="component" value="Unassembled WGS sequence"/>
</dbReference>
<protein>
    <submittedName>
        <fullName evidence="2">Endonuclease/exonuclease/phosphatase family protein</fullName>
    </submittedName>
</protein>
<dbReference type="PANTHER" id="PTHR14859">
    <property type="entry name" value="CALCOFLUOR WHITE HYPERSENSITIVE PROTEIN PRECURSOR"/>
    <property type="match status" value="1"/>
</dbReference>
<accession>A0A931I250</accession>
<proteinExistence type="predicted"/>
<dbReference type="Gene3D" id="3.60.10.10">
    <property type="entry name" value="Endonuclease/exonuclease/phosphatase"/>
    <property type="match status" value="1"/>
</dbReference>
<dbReference type="InterPro" id="IPR051916">
    <property type="entry name" value="GPI-anchor_lipid_remodeler"/>
</dbReference>
<keyword evidence="2" id="KW-0540">Nuclease</keyword>
<gene>
    <name evidence="2" type="ORF">I5731_06825</name>
</gene>
<dbReference type="SUPFAM" id="SSF56219">
    <property type="entry name" value="DNase I-like"/>
    <property type="match status" value="1"/>
</dbReference>
<dbReference type="AlphaFoldDB" id="A0A931I250"/>
<dbReference type="PANTHER" id="PTHR14859:SF15">
    <property type="entry name" value="ENDONUCLEASE_EXONUCLEASE_PHOSPHATASE DOMAIN-CONTAINING PROTEIN"/>
    <property type="match status" value="1"/>
</dbReference>
<dbReference type="GO" id="GO:0004519">
    <property type="term" value="F:endonuclease activity"/>
    <property type="evidence" value="ECO:0007669"/>
    <property type="project" value="UniProtKB-KW"/>
</dbReference>
<comment type="caution">
    <text evidence="2">The sequence shown here is derived from an EMBL/GenBank/DDBJ whole genome shotgun (WGS) entry which is preliminary data.</text>
</comment>
<dbReference type="RefSeq" id="WP_197310628.1">
    <property type="nucleotide sequence ID" value="NZ_JADZLT010000046.1"/>
</dbReference>
<evidence type="ECO:0000313" key="3">
    <source>
        <dbReference type="Proteomes" id="UP000631694"/>
    </source>
</evidence>
<evidence type="ECO:0000313" key="2">
    <source>
        <dbReference type="EMBL" id="MBH0237531.1"/>
    </source>
</evidence>
<evidence type="ECO:0000259" key="1">
    <source>
        <dbReference type="Pfam" id="PF03372"/>
    </source>
</evidence>
<dbReference type="GO" id="GO:0006506">
    <property type="term" value="P:GPI anchor biosynthetic process"/>
    <property type="evidence" value="ECO:0007669"/>
    <property type="project" value="TreeGrafter"/>
</dbReference>
<dbReference type="Pfam" id="PF03372">
    <property type="entry name" value="Exo_endo_phos"/>
    <property type="match status" value="1"/>
</dbReference>